<name>A0A061DD23_BABBI</name>
<dbReference type="KEGG" id="bbig:BBBOND_0309420"/>
<evidence type="ECO:0000313" key="3">
    <source>
        <dbReference type="EMBL" id="CDR97039.1"/>
    </source>
</evidence>
<keyword evidence="2" id="KW-0812">Transmembrane</keyword>
<dbReference type="Proteomes" id="UP000033188">
    <property type="component" value="Chromosome 3"/>
</dbReference>
<dbReference type="VEuPathDB" id="PiroplasmaDB:BBBOND_0309420"/>
<keyword evidence="4" id="KW-1185">Reference proteome</keyword>
<evidence type="ECO:0000256" key="2">
    <source>
        <dbReference type="SAM" id="Phobius"/>
    </source>
</evidence>
<dbReference type="AlphaFoldDB" id="A0A061DD23"/>
<organism evidence="3 4">
    <name type="scientific">Babesia bigemina</name>
    <dbReference type="NCBI Taxonomy" id="5866"/>
    <lineage>
        <taxon>Eukaryota</taxon>
        <taxon>Sar</taxon>
        <taxon>Alveolata</taxon>
        <taxon>Apicomplexa</taxon>
        <taxon>Aconoidasida</taxon>
        <taxon>Piroplasmida</taxon>
        <taxon>Babesiidae</taxon>
        <taxon>Babesia</taxon>
    </lineage>
</organism>
<feature type="region of interest" description="Disordered" evidence="1">
    <location>
        <begin position="32"/>
        <end position="78"/>
    </location>
</feature>
<keyword evidence="2" id="KW-1133">Transmembrane helix</keyword>
<feature type="compositionally biased region" description="Pro residues" evidence="1">
    <location>
        <begin position="39"/>
        <end position="48"/>
    </location>
</feature>
<dbReference type="EMBL" id="LK391709">
    <property type="protein sequence ID" value="CDR97039.1"/>
    <property type="molecule type" value="Genomic_DNA"/>
</dbReference>
<sequence length="127" mass="13912">MSRGMDWMNCTCGTSCKEYKCKCNCCQQTCKSQEKPGTCSPPAPPPTLSSPGVQDPEASLALSSPPEDEPQENNSHFSPDPQVIAAVIVAIIVAIILLDLCIFRFPVGRNIRDFLVRKIPFCIAFYS</sequence>
<gene>
    <name evidence="3" type="ORF">BBBOND_0309420</name>
</gene>
<protein>
    <submittedName>
        <fullName evidence="3">Uncharacterized protein</fullName>
    </submittedName>
</protein>
<evidence type="ECO:0000256" key="1">
    <source>
        <dbReference type="SAM" id="MobiDB-lite"/>
    </source>
</evidence>
<reference evidence="4" key="1">
    <citation type="journal article" date="2014" name="Nucleic Acids Res.">
        <title>The evolutionary dynamics of variant antigen genes in Babesia reveal a history of genomic innovation underlying host-parasite interaction.</title>
        <authorList>
            <person name="Jackson A.P."/>
            <person name="Otto T.D."/>
            <person name="Darby A."/>
            <person name="Ramaprasad A."/>
            <person name="Xia D."/>
            <person name="Echaide I.E."/>
            <person name="Farber M."/>
            <person name="Gahlot S."/>
            <person name="Gamble J."/>
            <person name="Gupta D."/>
            <person name="Gupta Y."/>
            <person name="Jackson L."/>
            <person name="Malandrin L."/>
            <person name="Malas T.B."/>
            <person name="Moussa E."/>
            <person name="Nair M."/>
            <person name="Reid A.J."/>
            <person name="Sanders M."/>
            <person name="Sharma J."/>
            <person name="Tracey A."/>
            <person name="Quail M.A."/>
            <person name="Weir W."/>
            <person name="Wastling J.M."/>
            <person name="Hall N."/>
            <person name="Willadsen P."/>
            <person name="Lingelbach K."/>
            <person name="Shiels B."/>
            <person name="Tait A."/>
            <person name="Berriman M."/>
            <person name="Allred D.R."/>
            <person name="Pain A."/>
        </authorList>
    </citation>
    <scope>NUCLEOTIDE SEQUENCE [LARGE SCALE GENOMIC DNA]</scope>
    <source>
        <strain evidence="4">Bond</strain>
    </source>
</reference>
<evidence type="ECO:0000313" key="4">
    <source>
        <dbReference type="Proteomes" id="UP000033188"/>
    </source>
</evidence>
<dbReference type="RefSeq" id="XP_012769225.1">
    <property type="nucleotide sequence ID" value="XM_012913771.1"/>
</dbReference>
<feature type="transmembrane region" description="Helical" evidence="2">
    <location>
        <begin position="83"/>
        <end position="103"/>
    </location>
</feature>
<accession>A0A061DD23</accession>
<keyword evidence="2" id="KW-0472">Membrane</keyword>
<proteinExistence type="predicted"/>
<dbReference type="GeneID" id="24565580"/>